<protein>
    <submittedName>
        <fullName evidence="7">Biotin attachment protein</fullName>
    </submittedName>
</protein>
<dbReference type="CDD" id="cd06849">
    <property type="entry name" value="lipoyl_domain"/>
    <property type="match status" value="1"/>
</dbReference>
<dbReference type="PROSITE" id="PS50968">
    <property type="entry name" value="BIOTINYL_LIPOYL"/>
    <property type="match status" value="1"/>
</dbReference>
<gene>
    <name evidence="7" type="ORF">EKN06_15065</name>
</gene>
<dbReference type="InterPro" id="IPR050743">
    <property type="entry name" value="2-oxoacid_DH_E2_comp"/>
</dbReference>
<evidence type="ECO:0000256" key="1">
    <source>
        <dbReference type="ARBA" id="ARBA00001938"/>
    </source>
</evidence>
<dbReference type="AlphaFoldDB" id="A0A437GU31"/>
<dbReference type="PANTHER" id="PTHR43178">
    <property type="entry name" value="DIHYDROLIPOAMIDE ACETYLTRANSFERASE COMPONENT OF PYRUVATE DEHYDROGENASE COMPLEX"/>
    <property type="match status" value="1"/>
</dbReference>
<sequence length="80" mass="8556">MAEYTVVLPQYGMGMQDGEIVRWLKQPGDVVNEGDTLVEVEAAKTTVEVPSPVSGTLTRIVAEVGETIDVRAPIAIIETA</sequence>
<keyword evidence="4" id="KW-0450">Lipoyl</keyword>
<comment type="cofactor">
    <cofactor evidence="1">
        <name>(R)-lipoate</name>
        <dbReference type="ChEBI" id="CHEBI:83088"/>
    </cofactor>
</comment>
<evidence type="ECO:0000256" key="4">
    <source>
        <dbReference type="ARBA" id="ARBA00022823"/>
    </source>
</evidence>
<dbReference type="InterPro" id="IPR000089">
    <property type="entry name" value="Biotin_lipoyl"/>
</dbReference>
<dbReference type="GO" id="GO:0005737">
    <property type="term" value="C:cytoplasm"/>
    <property type="evidence" value="ECO:0007669"/>
    <property type="project" value="TreeGrafter"/>
</dbReference>
<evidence type="ECO:0000313" key="7">
    <source>
        <dbReference type="EMBL" id="RVQ64724.1"/>
    </source>
</evidence>
<dbReference type="RefSeq" id="WP_127613732.1">
    <property type="nucleotide sequence ID" value="NZ_RXOL01000012.1"/>
</dbReference>
<dbReference type="PROSITE" id="PS00189">
    <property type="entry name" value="LIPOYL"/>
    <property type="match status" value="1"/>
</dbReference>
<comment type="caution">
    <text evidence="7">The sequence shown here is derived from an EMBL/GenBank/DDBJ whole genome shotgun (WGS) entry which is preliminary data.</text>
</comment>
<dbReference type="SUPFAM" id="SSF51230">
    <property type="entry name" value="Single hybrid motif"/>
    <property type="match status" value="1"/>
</dbReference>
<dbReference type="OrthoDB" id="7363068at2"/>
<dbReference type="Gene3D" id="2.40.50.100">
    <property type="match status" value="1"/>
</dbReference>
<dbReference type="GO" id="GO:0031405">
    <property type="term" value="F:lipoic acid binding"/>
    <property type="evidence" value="ECO:0007669"/>
    <property type="project" value="TreeGrafter"/>
</dbReference>
<reference evidence="7 8" key="1">
    <citation type="submission" date="2018-12" db="EMBL/GenBank/DDBJ databases">
        <title>Croceicoccus ponticola sp. nov., a lipolytic bacterium isolated from seawater.</title>
        <authorList>
            <person name="Yoon J.-H."/>
        </authorList>
    </citation>
    <scope>NUCLEOTIDE SEQUENCE [LARGE SCALE GENOMIC DNA]</scope>
    <source>
        <strain evidence="7 8">GM-16</strain>
    </source>
</reference>
<evidence type="ECO:0000313" key="8">
    <source>
        <dbReference type="Proteomes" id="UP000283003"/>
    </source>
</evidence>
<dbReference type="InterPro" id="IPR011053">
    <property type="entry name" value="Single_hybrid_motif"/>
</dbReference>
<dbReference type="Proteomes" id="UP000283003">
    <property type="component" value="Unassembled WGS sequence"/>
</dbReference>
<name>A0A437GU31_9SPHN</name>
<accession>A0A437GU31</accession>
<keyword evidence="5" id="KW-0012">Acyltransferase</keyword>
<evidence type="ECO:0000256" key="2">
    <source>
        <dbReference type="ARBA" id="ARBA00011484"/>
    </source>
</evidence>
<evidence type="ECO:0000259" key="6">
    <source>
        <dbReference type="PROSITE" id="PS50968"/>
    </source>
</evidence>
<dbReference type="InterPro" id="IPR003016">
    <property type="entry name" value="2-oxoA_DH_lipoyl-BS"/>
</dbReference>
<organism evidence="7 8">
    <name type="scientific">Croceicoccus ponticola</name>
    <dbReference type="NCBI Taxonomy" id="2217664"/>
    <lineage>
        <taxon>Bacteria</taxon>
        <taxon>Pseudomonadati</taxon>
        <taxon>Pseudomonadota</taxon>
        <taxon>Alphaproteobacteria</taxon>
        <taxon>Sphingomonadales</taxon>
        <taxon>Erythrobacteraceae</taxon>
        <taxon>Croceicoccus</taxon>
    </lineage>
</organism>
<dbReference type="Pfam" id="PF00364">
    <property type="entry name" value="Biotin_lipoyl"/>
    <property type="match status" value="1"/>
</dbReference>
<dbReference type="PANTHER" id="PTHR43178:SF5">
    <property type="entry name" value="LIPOAMIDE ACYLTRANSFERASE COMPONENT OF BRANCHED-CHAIN ALPHA-KETO ACID DEHYDROGENASE COMPLEX, MITOCHONDRIAL"/>
    <property type="match status" value="1"/>
</dbReference>
<comment type="subunit">
    <text evidence="2">Forms a 24-polypeptide structural core with octahedral symmetry.</text>
</comment>
<dbReference type="EMBL" id="RXOL01000012">
    <property type="protein sequence ID" value="RVQ64724.1"/>
    <property type="molecule type" value="Genomic_DNA"/>
</dbReference>
<evidence type="ECO:0000256" key="3">
    <source>
        <dbReference type="ARBA" id="ARBA00022679"/>
    </source>
</evidence>
<proteinExistence type="predicted"/>
<evidence type="ECO:0000256" key="5">
    <source>
        <dbReference type="ARBA" id="ARBA00023315"/>
    </source>
</evidence>
<keyword evidence="3" id="KW-0808">Transferase</keyword>
<feature type="domain" description="Lipoyl-binding" evidence="6">
    <location>
        <begin position="3"/>
        <end position="78"/>
    </location>
</feature>
<dbReference type="GO" id="GO:0016407">
    <property type="term" value="F:acetyltransferase activity"/>
    <property type="evidence" value="ECO:0007669"/>
    <property type="project" value="TreeGrafter"/>
</dbReference>
<keyword evidence="8" id="KW-1185">Reference proteome</keyword>